<dbReference type="AlphaFoldDB" id="A0A1N7K8P3"/>
<dbReference type="Proteomes" id="UP000186141">
    <property type="component" value="Unassembled WGS sequence"/>
</dbReference>
<dbReference type="RefSeq" id="WP_076527952.1">
    <property type="nucleotide sequence ID" value="NZ_BMEH01000001.1"/>
</dbReference>
<sequence>MNNRTTALLPPLFATLLTGFSAQAALVETSAGPLRISEMAGGFDEPWGFAFLPDGAVLVTERGGRLSMIRDGTARPISGGPKVRVSGQGGLLDVMVPRDFATSREVWLSYSVAVRGGVATAMGRGTLSADGTSLEGFETVWTGDPARGGRHFGARLAEAPDGTIRLATGDRGTGPGGTEAQDPASSIGKVIGITRDGAALPAPDGWAPGVVSLGHRNIQGAAFGPDGRFWVAEHGARGGDEINLVEQGRNYGWPVISYGVNYNGDTIGTGTEAAGMEQPAHYWDPSIAPSGLAVWDGGLMPGWTGSLMVGSLKFDHIARLDPAKGFAEERIKAPETGRVRDVRQGPDGALWFLSVTHGALFRMAPAD</sequence>
<dbReference type="EMBL" id="FTOT01000001">
    <property type="protein sequence ID" value="SIS57961.1"/>
    <property type="molecule type" value="Genomic_DNA"/>
</dbReference>
<evidence type="ECO:0000313" key="3">
    <source>
        <dbReference type="EMBL" id="SIS57961.1"/>
    </source>
</evidence>
<dbReference type="PANTHER" id="PTHR19328:SF75">
    <property type="entry name" value="ALDOSE SUGAR DEHYDROGENASE YLII"/>
    <property type="match status" value="1"/>
</dbReference>
<protein>
    <submittedName>
        <fullName evidence="3">Glucose/arabinose dehydrogenase, beta-propeller fold</fullName>
    </submittedName>
</protein>
<evidence type="ECO:0000259" key="2">
    <source>
        <dbReference type="Pfam" id="PF07995"/>
    </source>
</evidence>
<feature type="domain" description="Glucose/Sorbosone dehydrogenase" evidence="2">
    <location>
        <begin position="43"/>
        <end position="360"/>
    </location>
</feature>
<evidence type="ECO:0000313" key="4">
    <source>
        <dbReference type="Proteomes" id="UP000186141"/>
    </source>
</evidence>
<proteinExistence type="predicted"/>
<keyword evidence="4" id="KW-1185">Reference proteome</keyword>
<keyword evidence="1" id="KW-0732">Signal</keyword>
<dbReference type="InterPro" id="IPR012938">
    <property type="entry name" value="Glc/Sorbosone_DH"/>
</dbReference>
<name>A0A1N7K8P3_9RHOB</name>
<dbReference type="SUPFAM" id="SSF50952">
    <property type="entry name" value="Soluble quinoprotein glucose dehydrogenase"/>
    <property type="match status" value="1"/>
</dbReference>
<dbReference type="InterPro" id="IPR011041">
    <property type="entry name" value="Quinoprot_gluc/sorb_DH_b-prop"/>
</dbReference>
<accession>A0A1N7K8P3</accession>
<reference evidence="3 4" key="1">
    <citation type="submission" date="2017-01" db="EMBL/GenBank/DDBJ databases">
        <authorList>
            <person name="Mah S.A."/>
            <person name="Swanson W.J."/>
            <person name="Moy G.W."/>
            <person name="Vacquier V.D."/>
        </authorList>
    </citation>
    <scope>NUCLEOTIDE SEQUENCE [LARGE SCALE GENOMIC DNA]</scope>
    <source>
        <strain evidence="3 4">DSM 26375</strain>
    </source>
</reference>
<dbReference type="PANTHER" id="PTHR19328">
    <property type="entry name" value="HEDGEHOG-INTERACTING PROTEIN"/>
    <property type="match status" value="1"/>
</dbReference>
<feature type="signal peptide" evidence="1">
    <location>
        <begin position="1"/>
        <end position="24"/>
    </location>
</feature>
<organism evidence="3 4">
    <name type="scientific">Gemmobacter megaterium</name>
    <dbReference type="NCBI Taxonomy" id="1086013"/>
    <lineage>
        <taxon>Bacteria</taxon>
        <taxon>Pseudomonadati</taxon>
        <taxon>Pseudomonadota</taxon>
        <taxon>Alphaproteobacteria</taxon>
        <taxon>Rhodobacterales</taxon>
        <taxon>Paracoccaceae</taxon>
        <taxon>Gemmobacter</taxon>
    </lineage>
</organism>
<gene>
    <name evidence="3" type="ORF">SAMN05421774_101277</name>
</gene>
<evidence type="ECO:0000256" key="1">
    <source>
        <dbReference type="SAM" id="SignalP"/>
    </source>
</evidence>
<feature type="chain" id="PRO_5012116905" evidence="1">
    <location>
        <begin position="25"/>
        <end position="367"/>
    </location>
</feature>
<dbReference type="STRING" id="1086013.SAMN05421774_101277"/>
<dbReference type="InterPro" id="IPR011042">
    <property type="entry name" value="6-blade_b-propeller_TolB-like"/>
</dbReference>
<dbReference type="OrthoDB" id="9770043at2"/>
<dbReference type="Gene3D" id="2.120.10.30">
    <property type="entry name" value="TolB, C-terminal domain"/>
    <property type="match status" value="1"/>
</dbReference>
<dbReference type="Pfam" id="PF07995">
    <property type="entry name" value="GSDH"/>
    <property type="match status" value="1"/>
</dbReference>